<sequence length="229" mass="25854">MRALPDKSTRHVRLCLQPTATLTETAGVKPLRPQTPVRALLLCLFGDWNDAFMQHGEEATRKAIYDAIRPPPDSPFTTMSEAEFTAMSTSEKAMRVHEHYDEALAVDANGQLLSRYEAGIWKIIPPSDFAHDMAGLFRRLRAPFSSGKIASVVETLKLIISQQAARAPYDWFSQWRTRYPHRRIQPTQQITLAAYAVRRGLYPSGGGRNAGNPRAKLLALARPWDQRQR</sequence>
<reference evidence="1" key="1">
    <citation type="journal article" date="2011" name="J. Microbiol. Methods">
        <title>Expansion of the known Klebsiella pneumoniae species gene pool by characterization of novel alien DNA islands integrated into tmRNA gene sites.</title>
        <authorList>
            <person name="Zhang J."/>
            <person name="van Aartsen J.J."/>
            <person name="Jiang X."/>
            <person name="Shao Y."/>
            <person name="Tai C."/>
            <person name="He X."/>
            <person name="Tan Z."/>
            <person name="Deng Z."/>
            <person name="Jia S."/>
            <person name="Rajakumar K."/>
            <person name="Ou H.Y."/>
        </authorList>
    </citation>
    <scope>NUCLEOTIDE SEQUENCE</scope>
    <source>
        <strain evidence="1">HS04044</strain>
    </source>
</reference>
<name>E5F8T8_KLEPN</name>
<organism evidence="1">
    <name type="scientific">Klebsiella pneumoniae subsp. pneumoniae</name>
    <dbReference type="NCBI Taxonomy" id="72407"/>
    <lineage>
        <taxon>Bacteria</taxon>
        <taxon>Pseudomonadati</taxon>
        <taxon>Pseudomonadota</taxon>
        <taxon>Gammaproteobacteria</taxon>
        <taxon>Enterobacterales</taxon>
        <taxon>Enterobacteriaceae</taxon>
        <taxon>Klebsiella/Raoultella group</taxon>
        <taxon>Klebsiella</taxon>
        <taxon>Klebsiella pneumoniae complex</taxon>
    </lineage>
</organism>
<dbReference type="AlphaFoldDB" id="E5F8T8"/>
<accession>E5F8T8</accession>
<protein>
    <submittedName>
        <fullName evidence="1">Bacteriophage P4 DNA primase</fullName>
    </submittedName>
</protein>
<evidence type="ECO:0000313" key="1">
    <source>
        <dbReference type="EMBL" id="ADR67000.1"/>
    </source>
</evidence>
<dbReference type="EMBL" id="HM236453">
    <property type="protein sequence ID" value="ADR67000.1"/>
    <property type="molecule type" value="Genomic_DNA"/>
</dbReference>
<proteinExistence type="predicted"/>